<evidence type="ECO:0000313" key="2">
    <source>
        <dbReference type="Proteomes" id="UP000267017"/>
    </source>
</evidence>
<gene>
    <name evidence="1" type="ORF">EHV15_34465</name>
</gene>
<keyword evidence="2" id="KW-1185">Reference proteome</keyword>
<organism evidence="1 2">
    <name type="scientific">Paenibacillus oralis</name>
    <dbReference type="NCBI Taxonomy" id="2490856"/>
    <lineage>
        <taxon>Bacteria</taxon>
        <taxon>Bacillati</taxon>
        <taxon>Bacillota</taxon>
        <taxon>Bacilli</taxon>
        <taxon>Bacillales</taxon>
        <taxon>Paenibacillaceae</taxon>
        <taxon>Paenibacillus</taxon>
    </lineage>
</organism>
<sequence length="78" mass="8730">MDVGIESIINKLSEPQRRDLLAMDDWSKSLNIGRGLRTGRFLANKGLVKDTGEMYNYSTRWVITSLGKKVAAILKTST</sequence>
<protein>
    <submittedName>
        <fullName evidence="1">Uncharacterized protein</fullName>
    </submittedName>
</protein>
<proteinExistence type="predicted"/>
<dbReference type="EMBL" id="RRCN01000002">
    <property type="protein sequence ID" value="RRJ54703.1"/>
    <property type="molecule type" value="Genomic_DNA"/>
</dbReference>
<accession>A0A3P3TE37</accession>
<reference evidence="1 2" key="1">
    <citation type="submission" date="2018-11" db="EMBL/GenBank/DDBJ databases">
        <title>Genome sequencing of Paenibacillus sp. KCOM 3021 (= ChDC PVNT-B20).</title>
        <authorList>
            <person name="Kook J.-K."/>
            <person name="Park S.-N."/>
            <person name="Lim Y.K."/>
        </authorList>
    </citation>
    <scope>NUCLEOTIDE SEQUENCE [LARGE SCALE GENOMIC DNA]</scope>
    <source>
        <strain evidence="1 2">KCOM 3021</strain>
    </source>
</reference>
<comment type="caution">
    <text evidence="1">The sequence shown here is derived from an EMBL/GenBank/DDBJ whole genome shotgun (WGS) entry which is preliminary data.</text>
</comment>
<name>A0A3P3TE37_9BACL</name>
<dbReference type="AlphaFoldDB" id="A0A3P3TE37"/>
<dbReference type="RefSeq" id="WP_128635790.1">
    <property type="nucleotide sequence ID" value="NZ_RRCN01000002.1"/>
</dbReference>
<dbReference type="Proteomes" id="UP000267017">
    <property type="component" value="Unassembled WGS sequence"/>
</dbReference>
<evidence type="ECO:0000313" key="1">
    <source>
        <dbReference type="EMBL" id="RRJ54703.1"/>
    </source>
</evidence>